<keyword evidence="2" id="KW-1185">Reference proteome</keyword>
<gene>
    <name evidence="1" type="ORF">MML48_3g00008557</name>
</gene>
<dbReference type="Proteomes" id="UP001056778">
    <property type="component" value="Chromosome 3"/>
</dbReference>
<organism evidence="1 2">
    <name type="scientific">Holotrichia oblita</name>
    <name type="common">Chafer beetle</name>
    <dbReference type="NCBI Taxonomy" id="644536"/>
    <lineage>
        <taxon>Eukaryota</taxon>
        <taxon>Metazoa</taxon>
        <taxon>Ecdysozoa</taxon>
        <taxon>Arthropoda</taxon>
        <taxon>Hexapoda</taxon>
        <taxon>Insecta</taxon>
        <taxon>Pterygota</taxon>
        <taxon>Neoptera</taxon>
        <taxon>Endopterygota</taxon>
        <taxon>Coleoptera</taxon>
        <taxon>Polyphaga</taxon>
        <taxon>Scarabaeiformia</taxon>
        <taxon>Scarabaeidae</taxon>
        <taxon>Melolonthinae</taxon>
        <taxon>Holotrichia</taxon>
    </lineage>
</organism>
<accession>A0ACB9TFA3</accession>
<reference evidence="1" key="1">
    <citation type="submission" date="2022-04" db="EMBL/GenBank/DDBJ databases">
        <title>Chromosome-scale genome assembly of Holotrichia oblita Faldermann.</title>
        <authorList>
            <person name="Rongchong L."/>
        </authorList>
    </citation>
    <scope>NUCLEOTIDE SEQUENCE</scope>
    <source>
        <strain evidence="1">81SQS9</strain>
    </source>
</reference>
<comment type="caution">
    <text evidence="1">The sequence shown here is derived from an EMBL/GenBank/DDBJ whole genome shotgun (WGS) entry which is preliminary data.</text>
</comment>
<name>A0ACB9TFA3_HOLOL</name>
<evidence type="ECO:0000313" key="2">
    <source>
        <dbReference type="Proteomes" id="UP001056778"/>
    </source>
</evidence>
<protein>
    <submittedName>
        <fullName evidence="1">Uncharacterized protein</fullName>
    </submittedName>
</protein>
<evidence type="ECO:0000313" key="1">
    <source>
        <dbReference type="EMBL" id="KAI4465546.1"/>
    </source>
</evidence>
<dbReference type="EMBL" id="CM043017">
    <property type="protein sequence ID" value="KAI4465546.1"/>
    <property type="molecule type" value="Genomic_DNA"/>
</dbReference>
<sequence>MKILKDPKVLSGALRCAIRSLYRTESFSLGNKSIAIFDATIRENSFTSENIFNGDESGFSTVQKRPPKNFAAKGRKQVGALCSAKRGKVTVVCAISAIGRFVPPVFIFSRKRFKNEGMDKVPPSSKAFCQERG</sequence>
<proteinExistence type="predicted"/>